<dbReference type="OrthoDB" id="770890at2759"/>
<dbReference type="SUPFAM" id="SSF57997">
    <property type="entry name" value="Tropomyosin"/>
    <property type="match status" value="1"/>
</dbReference>
<dbReference type="EMBL" id="CM035414">
    <property type="protein sequence ID" value="KAH7429837.1"/>
    <property type="molecule type" value="Genomic_DNA"/>
</dbReference>
<keyword evidence="3" id="KW-1133">Transmembrane helix</keyword>
<accession>A0A8T2U273</accession>
<dbReference type="PANTHER" id="PTHR43049:SF1">
    <property type="entry name" value="EARLY ENDOSOME ANTIGEN"/>
    <property type="match status" value="1"/>
</dbReference>
<comment type="caution">
    <text evidence="4">The sequence shown here is derived from an EMBL/GenBank/DDBJ whole genome shotgun (WGS) entry which is preliminary data.</text>
</comment>
<organism evidence="4 5">
    <name type="scientific">Ceratopteris richardii</name>
    <name type="common">Triangle waterfern</name>
    <dbReference type="NCBI Taxonomy" id="49495"/>
    <lineage>
        <taxon>Eukaryota</taxon>
        <taxon>Viridiplantae</taxon>
        <taxon>Streptophyta</taxon>
        <taxon>Embryophyta</taxon>
        <taxon>Tracheophyta</taxon>
        <taxon>Polypodiopsida</taxon>
        <taxon>Polypodiidae</taxon>
        <taxon>Polypodiales</taxon>
        <taxon>Pteridineae</taxon>
        <taxon>Pteridaceae</taxon>
        <taxon>Parkerioideae</taxon>
        <taxon>Ceratopteris</taxon>
    </lineage>
</organism>
<feature type="region of interest" description="Disordered" evidence="2">
    <location>
        <begin position="367"/>
        <end position="389"/>
    </location>
</feature>
<evidence type="ECO:0000256" key="1">
    <source>
        <dbReference type="SAM" id="Coils"/>
    </source>
</evidence>
<feature type="coiled-coil region" evidence="1">
    <location>
        <begin position="868"/>
        <end position="927"/>
    </location>
</feature>
<protein>
    <submittedName>
        <fullName evidence="4">Uncharacterized protein</fullName>
    </submittedName>
</protein>
<dbReference type="PANTHER" id="PTHR43049">
    <property type="entry name" value="EARLY ENDOSOME ANTIGEN"/>
    <property type="match status" value="1"/>
</dbReference>
<evidence type="ECO:0000256" key="3">
    <source>
        <dbReference type="SAM" id="Phobius"/>
    </source>
</evidence>
<keyword evidence="3" id="KW-0472">Membrane</keyword>
<evidence type="ECO:0000256" key="2">
    <source>
        <dbReference type="SAM" id="MobiDB-lite"/>
    </source>
</evidence>
<proteinExistence type="predicted"/>
<feature type="transmembrane region" description="Helical" evidence="3">
    <location>
        <begin position="1309"/>
        <end position="1327"/>
    </location>
</feature>
<dbReference type="Proteomes" id="UP000825935">
    <property type="component" value="Chromosome 9"/>
</dbReference>
<sequence length="1332" mass="148996">MESGSEVLAARPPPPAFMPSHEQFRPELLDGVQRDSHAPSQLNTIDDKASKEFPKETGGHAKPSCENSTIDKSNNMETELLIAQEKIKKLLHDLTIYEKKLSDKQREHTEELSALKHESQISNSVFEDKIKLLQTENAHLRKELHGSGSEVSDLKQQLEASKLVQQELQSQVDRHCETIQSLEKQLNELDEQAKGTKKNLLLQIEASQAELNKQTKALEHTNKMYNDVERELQRAKGIGQESEQAMKLQVSTLEGSLKNAENEVKAKNAVVLSLQGELATLNSKLLELTKSSEERLRLHELQHQEKSKAYGETCNALQKSILALEKRTLELQSSLDAAKSDAEQAKCRIAELDKQLEALQKMKKELEERSSNLQSQLKNMEESSSKQVDGLKAADQKIAVLKQELESLLQIKKKFEEENAELQSQLKTLEATSSSHVSNLKAAEEKADAANRQVVSLQTVLKTTEEMLQTSEEASGKLKQEITELKSREALSKQHLDQIEKESQKVQLELQSKLKASTATSSQLQEEVAQLQKSLSMAIGDVESEKLRASQSESMIASLKCTQHELEEKIKSFEEKSSQYETAAQTSRTRALQLEGLITEHKKKTDDLNGKVATLEVALLDSQNSVTDLKNQLKVAIDNNVLSNTRINELENICKDYKMNEESLLQVQKKLKQETTELQLQVKNLDSVLRSQENNLKVAEEKTNATNQQVVHLQNLLAKTEDMVRTSEEVNAKLKQEVTKLESREASSAEYINQVQKDSQKLQLELQSKLETSVAASLQLEGKVAQLENLLSTAIGNMDSEKLKVSQSEATIASLQSIQHELEEKINSLKEKCSQHETAAQTSRTRAVELEGLIVEHKSKTDDFNGKVATLELALRDSQNLVANLKQQLEVAISNNKLSESESSARITELENICKDYKVKTEELQNVVTENHIKNKKLTDSFNEIKLMNTSLEEKIARMAAEKSGLGSSLEEYKSLFEKKVLDLNEASALEKKLRDEASTIQAAMSQLQNSIIQSEKEKQALITDLNAAKESFICVNAQLEQERQNSQLQMATIMQENSDLGGKLSNSQEKLQAALAAAESSAKQAHESSLRESSLQNQIEELNLHLKNALDHQQEKESLAKELTSTQSKLQATLEAAELSSKQLGAASIKESELNAEIVALRADLKKAADAKNQVEKLELTLKNTGKEHQVLTHVDQLIAASREAESKLAVVEEQLINAKLEIKQAQKVFTVQDTHVENLVAKTVSSDEIVDQKHLVSKNRDMDLDFLISEKKKKSKIEGANRSTDAVSVPRVVQKPQQSSPQSWNQYLAHFLIALVSLIIGFWFARKVHP</sequence>
<feature type="region of interest" description="Disordered" evidence="2">
    <location>
        <begin position="1"/>
        <end position="71"/>
    </location>
</feature>
<feature type="coiled-coil region" evidence="1">
    <location>
        <begin position="991"/>
        <end position="1057"/>
    </location>
</feature>
<keyword evidence="1" id="KW-0175">Coiled coil</keyword>
<feature type="coiled-coil region" evidence="1">
    <location>
        <begin position="1152"/>
        <end position="1230"/>
    </location>
</feature>
<feature type="region of interest" description="Disordered" evidence="2">
    <location>
        <begin position="1076"/>
        <end position="1095"/>
    </location>
</feature>
<feature type="coiled-coil region" evidence="1">
    <location>
        <begin position="812"/>
        <end position="839"/>
    </location>
</feature>
<feature type="coiled-coil region" evidence="1">
    <location>
        <begin position="73"/>
        <end position="277"/>
    </location>
</feature>
<keyword evidence="5" id="KW-1185">Reference proteome</keyword>
<evidence type="ECO:0000313" key="5">
    <source>
        <dbReference type="Proteomes" id="UP000825935"/>
    </source>
</evidence>
<reference evidence="4" key="1">
    <citation type="submission" date="2021-08" db="EMBL/GenBank/DDBJ databases">
        <title>WGS assembly of Ceratopteris richardii.</title>
        <authorList>
            <person name="Marchant D.B."/>
            <person name="Chen G."/>
            <person name="Jenkins J."/>
            <person name="Shu S."/>
            <person name="Leebens-Mack J."/>
            <person name="Grimwood J."/>
            <person name="Schmutz J."/>
            <person name="Soltis P."/>
            <person name="Soltis D."/>
            <person name="Chen Z.-H."/>
        </authorList>
    </citation>
    <scope>NUCLEOTIDE SEQUENCE</scope>
    <source>
        <strain evidence="4">Whitten #5841</strain>
        <tissue evidence="4">Leaf</tissue>
    </source>
</reference>
<feature type="compositionally biased region" description="Basic and acidic residues" evidence="2">
    <location>
        <begin position="22"/>
        <end position="37"/>
    </location>
</feature>
<feature type="coiled-coil region" evidence="1">
    <location>
        <begin position="682"/>
        <end position="772"/>
    </location>
</feature>
<evidence type="ECO:0000313" key="4">
    <source>
        <dbReference type="EMBL" id="KAH7429837.1"/>
    </source>
</evidence>
<name>A0A8T2U273_CERRI</name>
<gene>
    <name evidence="4" type="ORF">KP509_09G068100</name>
</gene>
<keyword evidence="3" id="KW-0812">Transmembrane</keyword>
<dbReference type="OMA" id="LWQEQLD"/>
<feature type="compositionally biased region" description="Basic and acidic residues" evidence="2">
    <location>
        <begin position="45"/>
        <end position="59"/>
    </location>
</feature>